<dbReference type="InterPro" id="IPR051048">
    <property type="entry name" value="Peptidase_S8/S53_subtilisin"/>
</dbReference>
<dbReference type="Gene3D" id="2.60.120.380">
    <property type="match status" value="1"/>
</dbReference>
<dbReference type="AlphaFoldDB" id="A0A8H5Y548"/>
<dbReference type="GO" id="GO:0004252">
    <property type="term" value="F:serine-type endopeptidase activity"/>
    <property type="evidence" value="ECO:0007669"/>
    <property type="project" value="UniProtKB-UniRule"/>
</dbReference>
<dbReference type="InterPro" id="IPR023828">
    <property type="entry name" value="Peptidase_S8_Ser-AS"/>
</dbReference>
<comment type="similarity">
    <text evidence="1 6">Belongs to the peptidase S8 family.</text>
</comment>
<proteinExistence type="inferred from homology"/>
<dbReference type="InterPro" id="IPR008979">
    <property type="entry name" value="Galactose-bd-like_sf"/>
</dbReference>
<keyword evidence="9" id="KW-1185">Reference proteome</keyword>
<feature type="domain" description="Peptidase S8/S53" evidence="7">
    <location>
        <begin position="216"/>
        <end position="549"/>
    </location>
</feature>
<dbReference type="SUPFAM" id="SSF49785">
    <property type="entry name" value="Galactose-binding domain-like"/>
    <property type="match status" value="1"/>
</dbReference>
<dbReference type="CDD" id="cd04842">
    <property type="entry name" value="Peptidases_S8_Kp43_protease"/>
    <property type="match status" value="1"/>
</dbReference>
<evidence type="ECO:0000313" key="8">
    <source>
        <dbReference type="EMBL" id="KAF5705171.1"/>
    </source>
</evidence>
<protein>
    <submittedName>
        <fullName evidence="8">Peptidase S8 S53 subtilisin kexin sedolisin</fullName>
    </submittedName>
</protein>
<feature type="active site" description="Charge relay system" evidence="5 6">
    <location>
        <position position="225"/>
    </location>
</feature>
<evidence type="ECO:0000256" key="3">
    <source>
        <dbReference type="ARBA" id="ARBA00022801"/>
    </source>
</evidence>
<dbReference type="Pfam" id="PF00082">
    <property type="entry name" value="Peptidase_S8"/>
    <property type="match status" value="1"/>
</dbReference>
<evidence type="ECO:0000259" key="7">
    <source>
        <dbReference type="Pfam" id="PF00082"/>
    </source>
</evidence>
<dbReference type="EMBL" id="JAAOAN010000489">
    <property type="protein sequence ID" value="KAF5705171.1"/>
    <property type="molecule type" value="Genomic_DNA"/>
</dbReference>
<evidence type="ECO:0000256" key="4">
    <source>
        <dbReference type="ARBA" id="ARBA00022825"/>
    </source>
</evidence>
<feature type="active site" description="Charge relay system" evidence="5 6">
    <location>
        <position position="272"/>
    </location>
</feature>
<dbReference type="SUPFAM" id="SSF52743">
    <property type="entry name" value="Subtilisin-like"/>
    <property type="match status" value="1"/>
</dbReference>
<dbReference type="InterPro" id="IPR022398">
    <property type="entry name" value="Peptidase_S8_His-AS"/>
</dbReference>
<dbReference type="PANTHER" id="PTHR43399">
    <property type="entry name" value="SUBTILISIN-RELATED"/>
    <property type="match status" value="1"/>
</dbReference>
<dbReference type="OrthoDB" id="10256524at2759"/>
<gene>
    <name evidence="8" type="ORF">FMUND_12194</name>
</gene>
<evidence type="ECO:0000256" key="5">
    <source>
        <dbReference type="PIRSR" id="PIRSR615500-1"/>
    </source>
</evidence>
<dbReference type="InterPro" id="IPR015500">
    <property type="entry name" value="Peptidase_S8_subtilisin-rel"/>
</dbReference>
<dbReference type="PROSITE" id="PS00138">
    <property type="entry name" value="SUBTILASE_SER"/>
    <property type="match status" value="1"/>
</dbReference>
<dbReference type="Proteomes" id="UP000544331">
    <property type="component" value="Unassembled WGS sequence"/>
</dbReference>
<evidence type="ECO:0000256" key="2">
    <source>
        <dbReference type="ARBA" id="ARBA00022670"/>
    </source>
</evidence>
<dbReference type="PANTHER" id="PTHR43399:SF4">
    <property type="entry name" value="CELL WALL-ASSOCIATED PROTEASE"/>
    <property type="match status" value="1"/>
</dbReference>
<reference evidence="8 9" key="1">
    <citation type="submission" date="2020-05" db="EMBL/GenBank/DDBJ databases">
        <title>Identification and distribution of gene clusters putatively required for synthesis of sphingolipid metabolism inhibitors in phylogenetically diverse species of the filamentous fungus Fusarium.</title>
        <authorList>
            <person name="Kim H.-S."/>
            <person name="Busman M."/>
            <person name="Brown D.W."/>
            <person name="Divon H."/>
            <person name="Uhlig S."/>
            <person name="Proctor R.H."/>
        </authorList>
    </citation>
    <scope>NUCLEOTIDE SEQUENCE [LARGE SCALE GENOMIC DNA]</scope>
    <source>
        <strain evidence="8 9">NRRL 66235</strain>
    </source>
</reference>
<dbReference type="PRINTS" id="PR00723">
    <property type="entry name" value="SUBTILISIN"/>
</dbReference>
<dbReference type="InterPro" id="IPR034058">
    <property type="entry name" value="TagA/B/C/D_pept_dom"/>
</dbReference>
<comment type="caution">
    <text evidence="8">The sequence shown here is derived from an EMBL/GenBank/DDBJ whole genome shotgun (WGS) entry which is preliminary data.</text>
</comment>
<evidence type="ECO:0000256" key="1">
    <source>
        <dbReference type="ARBA" id="ARBA00011073"/>
    </source>
</evidence>
<dbReference type="InterPro" id="IPR000209">
    <property type="entry name" value="Peptidase_S8/S53_dom"/>
</dbReference>
<feature type="active site" description="Charge relay system" evidence="5 6">
    <location>
        <position position="495"/>
    </location>
</feature>
<organism evidence="8 9">
    <name type="scientific">Fusarium mundagurra</name>
    <dbReference type="NCBI Taxonomy" id="1567541"/>
    <lineage>
        <taxon>Eukaryota</taxon>
        <taxon>Fungi</taxon>
        <taxon>Dikarya</taxon>
        <taxon>Ascomycota</taxon>
        <taxon>Pezizomycotina</taxon>
        <taxon>Sordariomycetes</taxon>
        <taxon>Hypocreomycetidae</taxon>
        <taxon>Hypocreales</taxon>
        <taxon>Nectriaceae</taxon>
        <taxon>Fusarium</taxon>
        <taxon>Fusarium fujikuroi species complex</taxon>
    </lineage>
</organism>
<keyword evidence="4 6" id="KW-0720">Serine protease</keyword>
<keyword evidence="2 6" id="KW-0645">Protease</keyword>
<evidence type="ECO:0000313" key="9">
    <source>
        <dbReference type="Proteomes" id="UP000544331"/>
    </source>
</evidence>
<name>A0A8H5Y548_9HYPO</name>
<dbReference type="PROSITE" id="PS00137">
    <property type="entry name" value="SUBTILASE_HIS"/>
    <property type="match status" value="1"/>
</dbReference>
<dbReference type="Gene3D" id="3.40.50.200">
    <property type="entry name" value="Peptidase S8/S53 domain"/>
    <property type="match status" value="1"/>
</dbReference>
<keyword evidence="3 6" id="KW-0378">Hydrolase</keyword>
<accession>A0A8H5Y548</accession>
<evidence type="ECO:0000256" key="6">
    <source>
        <dbReference type="PROSITE-ProRule" id="PRU01240"/>
    </source>
</evidence>
<dbReference type="PROSITE" id="PS51892">
    <property type="entry name" value="SUBTILASE"/>
    <property type="match status" value="1"/>
</dbReference>
<dbReference type="GO" id="GO:0006508">
    <property type="term" value="P:proteolysis"/>
    <property type="evidence" value="ECO:0007669"/>
    <property type="project" value="UniProtKB-KW"/>
</dbReference>
<sequence length="725" mass="78766">MGDVTPPRNAQVIEVNGITVDPKKHYAENAEHTNHIIVTLKDILTQQQQITLEDLGVNILEDLGNLNYLCHYDPSDLDPIRALTTFVRQVDVYRNIMKIPKNLRDVLDDVLKSQSEKEVIPCTLDVMIHNSEVDADTVADSIAANTDLNRAEFELSDGKIRLTATWQQLQTIVQDDNVRIIEEVIVPELHDSKAVEIVMGGGHLNEAAMALSSYQGKGQTIAVNDTGFDLGSRSDCHPAFSGSIERLISVGRAKGPTGTSPAAGTVDDPQGHGTHVCGTIVARGIHTDHGLVTGVAPEAKLIMTSLLENTRNLKAMIDVKTLFEEPYQKDKAFIHSNSWGDPLGFYYAQRAYGDSAKAIDEFVCNNPQALIIFSAGNNNEQMLKKLPLNQTKPSIGSQAAAKNCLTVGASGTTRKLTPEEVATTQAELAVFNPDMVLSDSSRGPTLEKRTKPDVVAPGYNIFSACSRHPEVNYSAAKAKSEEYANVLWKVRSGTSHATPLVAGCAAILREIYQEKNGPSSSPPAALLKAIIINGANRLPNVDMEAQGFGRVNLQNSASMLETRAVRHETVSSTTTLPSYPGGTLIGPSLKHLETFSFSLDPPSPDFIGNEDRSKFELKVTMVYNDLPGAMMQNNLNLAVIDHSADALHHGGVSEDDMSQQNNVEQVILCPVPRTPVTVRVVAQKMFKPVEGTQDFTLAWSVTRYRLAQADTVRVGDLLMAATTKS</sequence>
<dbReference type="InterPro" id="IPR036852">
    <property type="entry name" value="Peptidase_S8/S53_dom_sf"/>
</dbReference>